<name>A0A4S2ML11_9PEZI</name>
<dbReference type="PANTHER" id="PTHR37325">
    <property type="entry name" value="OXIDOREDUCTASE 21 KDA SUBUNIT, PUTATIVE (AFU_ORTHOLOGUE AFUA_4G05910)-RELATED"/>
    <property type="match status" value="1"/>
</dbReference>
<gene>
    <name evidence="1" type="ORF">EX30DRAFT_366594</name>
</gene>
<dbReference type="OrthoDB" id="2093493at2759"/>
<dbReference type="PIRSF" id="PIRSF022976">
    <property type="entry name" value="NADH_Oxi_21kDa"/>
    <property type="match status" value="1"/>
</dbReference>
<dbReference type="PANTHER" id="PTHR37325:SF1">
    <property type="entry name" value="OXIDOREDUCTASE 21 KDA SUBUNIT, PUTATIVE (AFU_ORTHOLOGUE AFUA_4G05910)-RELATED"/>
    <property type="match status" value="1"/>
</dbReference>
<proteinExistence type="predicted"/>
<dbReference type="InterPro" id="IPR016813">
    <property type="entry name" value="NADH_Ub_cplx-1_21kDa"/>
</dbReference>
<sequence>MPGPNTPGGVVSVYKKYTVGSVGIWEKIRRFFAIDPNRSSGVPLNPTYRNPAPGSLRATQYTDPVTIPAGDIADNPYWKRDVRRNYARTSVFEQNDVAGLLTIGSRAAPRIAVGKEGERQLVEVQNADKGVLAAVLEKSGEVVKGEVLGKDGMPPLPGSGWKFELLQEQSYPPQYPCRSFV</sequence>
<dbReference type="STRING" id="341454.A0A4S2ML11"/>
<evidence type="ECO:0000313" key="2">
    <source>
        <dbReference type="Proteomes" id="UP000298138"/>
    </source>
</evidence>
<dbReference type="InParanoid" id="A0A4S2ML11"/>
<dbReference type="EMBL" id="ML220151">
    <property type="protein sequence ID" value="TGZ77603.1"/>
    <property type="molecule type" value="Genomic_DNA"/>
</dbReference>
<organism evidence="1 2">
    <name type="scientific">Ascodesmis nigricans</name>
    <dbReference type="NCBI Taxonomy" id="341454"/>
    <lineage>
        <taxon>Eukaryota</taxon>
        <taxon>Fungi</taxon>
        <taxon>Dikarya</taxon>
        <taxon>Ascomycota</taxon>
        <taxon>Pezizomycotina</taxon>
        <taxon>Pezizomycetes</taxon>
        <taxon>Pezizales</taxon>
        <taxon>Ascodesmidaceae</taxon>
        <taxon>Ascodesmis</taxon>
    </lineage>
</organism>
<dbReference type="AlphaFoldDB" id="A0A4S2ML11"/>
<dbReference type="CDD" id="cd22849">
    <property type="entry name" value="NuzM"/>
    <property type="match status" value="1"/>
</dbReference>
<protein>
    <submittedName>
        <fullName evidence="1">21 kDa subunit of NADH dehydrogenase</fullName>
    </submittedName>
</protein>
<accession>A0A4S2ML11</accession>
<evidence type="ECO:0000313" key="1">
    <source>
        <dbReference type="EMBL" id="TGZ77603.1"/>
    </source>
</evidence>
<keyword evidence="2" id="KW-1185">Reference proteome</keyword>
<reference evidence="1 2" key="1">
    <citation type="submission" date="2019-04" db="EMBL/GenBank/DDBJ databases">
        <title>Comparative genomics and transcriptomics to analyze fruiting body development in filamentous ascomycetes.</title>
        <authorList>
            <consortium name="DOE Joint Genome Institute"/>
            <person name="Lutkenhaus R."/>
            <person name="Traeger S."/>
            <person name="Breuer J."/>
            <person name="Kuo A."/>
            <person name="Lipzen A."/>
            <person name="Pangilinan J."/>
            <person name="Dilworth D."/>
            <person name="Sandor L."/>
            <person name="Poggeler S."/>
            <person name="Barry K."/>
            <person name="Grigoriev I.V."/>
            <person name="Nowrousian M."/>
        </authorList>
    </citation>
    <scope>NUCLEOTIDE SEQUENCE [LARGE SCALE GENOMIC DNA]</scope>
    <source>
        <strain evidence="1 2">CBS 389.68</strain>
    </source>
</reference>
<dbReference type="Proteomes" id="UP000298138">
    <property type="component" value="Unassembled WGS sequence"/>
</dbReference>